<name>A0A6I4W7R1_9ACTN</name>
<accession>A0A6I4W7R1</accession>
<sequence>MSSPQWPGQPGYPPGQQPPPPPGPFPPGGGYPPPPPPRNSGAGLLIALLAGGGLVVVIIIAVVIVVVANSGDKPRRHITLPTYSPPTFSVPTPTSTSTTSGGIDGVLGATIRTAKGNTFTRAGTKDATCTSRADKELTPVFSRYPCVGLMRSAVYANPSRTVLTVISIAQFADESTASSVSDATNQGAAPILLMPSIESGLPRLGREPESWTRSWTQGSRVVYAQSYWASGSATGGREGTVYTTAGELGTEITNVLVWTN</sequence>
<evidence type="ECO:0000313" key="3">
    <source>
        <dbReference type="EMBL" id="MXQ64780.1"/>
    </source>
</evidence>
<keyword evidence="4" id="KW-1185">Reference proteome</keyword>
<evidence type="ECO:0000256" key="2">
    <source>
        <dbReference type="SAM" id="Phobius"/>
    </source>
</evidence>
<feature type="compositionally biased region" description="Pro residues" evidence="1">
    <location>
        <begin position="10"/>
        <end position="36"/>
    </location>
</feature>
<feature type="region of interest" description="Disordered" evidence="1">
    <location>
        <begin position="1"/>
        <end position="36"/>
    </location>
</feature>
<gene>
    <name evidence="3" type="ORF">GQ466_12095</name>
</gene>
<evidence type="ECO:0000313" key="4">
    <source>
        <dbReference type="Proteomes" id="UP000431901"/>
    </source>
</evidence>
<proteinExistence type="predicted"/>
<dbReference type="Proteomes" id="UP000431901">
    <property type="component" value="Unassembled WGS sequence"/>
</dbReference>
<protein>
    <submittedName>
        <fullName evidence="3">Uncharacterized protein</fullName>
    </submittedName>
</protein>
<feature type="transmembrane region" description="Helical" evidence="2">
    <location>
        <begin position="42"/>
        <end position="68"/>
    </location>
</feature>
<evidence type="ECO:0000256" key="1">
    <source>
        <dbReference type="SAM" id="MobiDB-lite"/>
    </source>
</evidence>
<keyword evidence="2" id="KW-0472">Membrane</keyword>
<keyword evidence="2" id="KW-0812">Transmembrane</keyword>
<reference evidence="3 4" key="1">
    <citation type="submission" date="2019-12" db="EMBL/GenBank/DDBJ databases">
        <title>Nocardia macrotermitis sp. nov. and Nocardia aurantia sp. nov., isolated from the gut of the fungus growing-termite Macrotermes natalensis.</title>
        <authorList>
            <person name="Christine B."/>
            <person name="Rene B."/>
        </authorList>
    </citation>
    <scope>NUCLEOTIDE SEQUENCE [LARGE SCALE GENOMIC DNA]</scope>
    <source>
        <strain evidence="3 4">DSM 102126</strain>
    </source>
</reference>
<organism evidence="3 4">
    <name type="scientific">Actinomadura rayongensis</name>
    <dbReference type="NCBI Taxonomy" id="1429076"/>
    <lineage>
        <taxon>Bacteria</taxon>
        <taxon>Bacillati</taxon>
        <taxon>Actinomycetota</taxon>
        <taxon>Actinomycetes</taxon>
        <taxon>Streptosporangiales</taxon>
        <taxon>Thermomonosporaceae</taxon>
        <taxon>Actinomadura</taxon>
    </lineage>
</organism>
<keyword evidence="2" id="KW-1133">Transmembrane helix</keyword>
<dbReference type="RefSeq" id="WP_161102957.1">
    <property type="nucleotide sequence ID" value="NZ_JBHLYI010000001.1"/>
</dbReference>
<dbReference type="EMBL" id="WUTW01000002">
    <property type="protein sequence ID" value="MXQ64780.1"/>
    <property type="molecule type" value="Genomic_DNA"/>
</dbReference>
<dbReference type="AlphaFoldDB" id="A0A6I4W7R1"/>
<dbReference type="OrthoDB" id="3477077at2"/>
<comment type="caution">
    <text evidence="3">The sequence shown here is derived from an EMBL/GenBank/DDBJ whole genome shotgun (WGS) entry which is preliminary data.</text>
</comment>